<dbReference type="AlphaFoldDB" id="A0A6J4KH36"/>
<feature type="compositionally biased region" description="Basic and acidic residues" evidence="1">
    <location>
        <begin position="255"/>
        <end position="279"/>
    </location>
</feature>
<gene>
    <name evidence="2" type="ORF">AVDCRST_MAG11-1154</name>
</gene>
<feature type="compositionally biased region" description="Basic residues" evidence="1">
    <location>
        <begin position="64"/>
        <end position="101"/>
    </location>
</feature>
<feature type="compositionally biased region" description="Basic residues" evidence="1">
    <location>
        <begin position="280"/>
        <end position="314"/>
    </location>
</feature>
<feature type="compositionally biased region" description="Basic and acidic residues" evidence="1">
    <location>
        <begin position="234"/>
        <end position="246"/>
    </location>
</feature>
<evidence type="ECO:0000313" key="2">
    <source>
        <dbReference type="EMBL" id="CAA9305921.1"/>
    </source>
</evidence>
<proteinExistence type="predicted"/>
<accession>A0A6J4KH36</accession>
<feature type="compositionally biased region" description="Basic and acidic residues" evidence="1">
    <location>
        <begin position="164"/>
        <end position="173"/>
    </location>
</feature>
<sequence length="404" mass="46502">ACFIRAVPLRPRRLGVDAGRRRPARPSALARRGRRARLHRPRAGRAADRPRGRARDRRGERRGDHRRRGAGGGHHARRPVGRRRPLHHPQRPRRQRHRAGAPHRLLPEGDLRGAGRRRAGRRAGDLAAAGDRAARGRDGLRVGRARHGERGARPPAHRHRRRQLDHLAADRAEPRRRRRAGRAARERRDGAGRPLRLRARPRRALHHGVHQRRAAPEPRARAQGGAARPVPRRPAAEHHDEQDVHPRPVGRLQRRAGEHRDARVPRPPRRDVLHVTRDERRRHRPQRARRAHPRPRVAGLRRQRPRPPRHRRGAGRLPRPDVHADAVQRAGPLAAQRVDARDEQRPPQLVVRRHRRRRGARVRPARRLRGLADLRLQPGGAPERAHVARARRQHRGEHRGDQSV</sequence>
<feature type="compositionally biased region" description="Basic residues" evidence="1">
    <location>
        <begin position="351"/>
        <end position="369"/>
    </location>
</feature>
<keyword evidence="2" id="KW-0675">Receptor</keyword>
<protein>
    <submittedName>
        <fullName evidence="2">TonB-dependent receptor</fullName>
    </submittedName>
</protein>
<feature type="compositionally biased region" description="Basic and acidic residues" evidence="1">
    <location>
        <begin position="45"/>
        <end position="63"/>
    </location>
</feature>
<feature type="compositionally biased region" description="Basic and acidic residues" evidence="1">
    <location>
        <begin position="132"/>
        <end position="152"/>
    </location>
</feature>
<feature type="compositionally biased region" description="Basic residues" evidence="1">
    <location>
        <begin position="387"/>
        <end position="397"/>
    </location>
</feature>
<dbReference type="EMBL" id="CADCTU010000263">
    <property type="protein sequence ID" value="CAA9305921.1"/>
    <property type="molecule type" value="Genomic_DNA"/>
</dbReference>
<feature type="compositionally biased region" description="Basic residues" evidence="1">
    <location>
        <begin position="31"/>
        <end position="43"/>
    </location>
</feature>
<reference evidence="2" key="1">
    <citation type="submission" date="2020-02" db="EMBL/GenBank/DDBJ databases">
        <authorList>
            <person name="Meier V. D."/>
        </authorList>
    </citation>
    <scope>NUCLEOTIDE SEQUENCE</scope>
    <source>
        <strain evidence="2">AVDCRST_MAG11</strain>
    </source>
</reference>
<feature type="non-terminal residue" evidence="2">
    <location>
        <position position="404"/>
    </location>
</feature>
<feature type="non-terminal residue" evidence="2">
    <location>
        <position position="1"/>
    </location>
</feature>
<organism evidence="2">
    <name type="scientific">uncultured Gemmatimonadaceae bacterium</name>
    <dbReference type="NCBI Taxonomy" id="246130"/>
    <lineage>
        <taxon>Bacteria</taxon>
        <taxon>Pseudomonadati</taxon>
        <taxon>Gemmatimonadota</taxon>
        <taxon>Gemmatimonadia</taxon>
        <taxon>Gemmatimonadales</taxon>
        <taxon>Gemmatimonadaceae</taxon>
        <taxon>environmental samples</taxon>
    </lineage>
</organism>
<feature type="region of interest" description="Disordered" evidence="1">
    <location>
        <begin position="17"/>
        <end position="404"/>
    </location>
</feature>
<name>A0A6J4KH36_9BACT</name>
<feature type="compositionally biased region" description="Basic residues" evidence="1">
    <location>
        <begin position="195"/>
        <end position="213"/>
    </location>
</feature>
<evidence type="ECO:0000256" key="1">
    <source>
        <dbReference type="SAM" id="MobiDB-lite"/>
    </source>
</evidence>